<accession>A0AAW8B0J5</accession>
<dbReference type="AlphaFoldDB" id="A0AAW8B0J5"/>
<dbReference type="RefSeq" id="WP_305169365.1">
    <property type="nucleotide sequence ID" value="NZ_JAUUUU010000001.1"/>
</dbReference>
<dbReference type="InterPro" id="IPR010648">
    <property type="entry name" value="UPF0270"/>
</dbReference>
<sequence length="76" mass="8654">MIEIPMDHLSPELLEAVIEDFVSREATDYGVHEVDFSVKVAQVKRQIAAGEVVITFDPDSETCNLLTRHQFRQIQP</sequence>
<dbReference type="Gene3D" id="1.10.10.610">
    <property type="entry name" value="YehU-like"/>
    <property type="match status" value="1"/>
</dbReference>
<organism evidence="2 3">
    <name type="scientific">Porticoccus litoralis</name>
    <dbReference type="NCBI Taxonomy" id="434086"/>
    <lineage>
        <taxon>Bacteria</taxon>
        <taxon>Pseudomonadati</taxon>
        <taxon>Pseudomonadota</taxon>
        <taxon>Gammaproteobacteria</taxon>
        <taxon>Cellvibrionales</taxon>
        <taxon>Porticoccaceae</taxon>
        <taxon>Porticoccus</taxon>
    </lineage>
</organism>
<comment type="caution">
    <text evidence="2">The sequence shown here is derived from an EMBL/GenBank/DDBJ whole genome shotgun (WGS) entry which is preliminary data.</text>
</comment>
<evidence type="ECO:0000256" key="1">
    <source>
        <dbReference type="ARBA" id="ARBA00006450"/>
    </source>
</evidence>
<name>A0AAW8B0J5_9GAMM</name>
<dbReference type="InterPro" id="IPR036685">
    <property type="entry name" value="YehU-like_sf"/>
</dbReference>
<comment type="similarity">
    <text evidence="1">Belongs to the UPF0270 family.</text>
</comment>
<evidence type="ECO:0000313" key="3">
    <source>
        <dbReference type="Proteomes" id="UP001178354"/>
    </source>
</evidence>
<reference evidence="2" key="2">
    <citation type="submission" date="2023-08" db="EMBL/GenBank/DDBJ databases">
        <authorList>
            <person name="Luo J."/>
        </authorList>
    </citation>
    <scope>NUCLEOTIDE SEQUENCE</scope>
    <source>
        <strain evidence="2">DSM 25064</strain>
    </source>
</reference>
<protein>
    <submittedName>
        <fullName evidence="2">YheU family protein</fullName>
    </submittedName>
</protein>
<reference evidence="2" key="1">
    <citation type="journal article" date="2010" name="Int. J. Syst. Evol. Microbiol.">
        <title>Porticoccus litoralis gen. nov., sp. nov., a gammaproteobacterium isolated from the Yellow Sea.</title>
        <authorList>
            <person name="Oh H.M."/>
            <person name="Kim H."/>
            <person name="Kim K.M."/>
            <person name="Min G.S."/>
            <person name="Cho J.C."/>
        </authorList>
    </citation>
    <scope>NUCLEOTIDE SEQUENCE</scope>
    <source>
        <strain evidence="2">DSM 25064</strain>
    </source>
</reference>
<evidence type="ECO:0000313" key="2">
    <source>
        <dbReference type="EMBL" id="MDP1519854.1"/>
    </source>
</evidence>
<dbReference type="Pfam" id="PF06794">
    <property type="entry name" value="UPF0270"/>
    <property type="match status" value="1"/>
</dbReference>
<dbReference type="EMBL" id="JAUUUU010000001">
    <property type="protein sequence ID" value="MDP1519854.1"/>
    <property type="molecule type" value="Genomic_DNA"/>
</dbReference>
<gene>
    <name evidence="2" type="ORF">Q8A57_02630</name>
</gene>
<keyword evidence="3" id="KW-1185">Reference proteome</keyword>
<dbReference type="Proteomes" id="UP001178354">
    <property type="component" value="Unassembled WGS sequence"/>
</dbReference>
<dbReference type="SUPFAM" id="SSF118001">
    <property type="entry name" value="YehU-like"/>
    <property type="match status" value="1"/>
</dbReference>
<proteinExistence type="inferred from homology"/>